<accession>A0ABV2WFL6</accession>
<organism evidence="1 2">
    <name type="scientific">Streptomyces lavendulocolor</name>
    <dbReference type="NCBI Taxonomy" id="67316"/>
    <lineage>
        <taxon>Bacteria</taxon>
        <taxon>Bacillati</taxon>
        <taxon>Actinomycetota</taxon>
        <taxon>Actinomycetes</taxon>
        <taxon>Kitasatosporales</taxon>
        <taxon>Streptomycetaceae</taxon>
        <taxon>Streptomyces</taxon>
    </lineage>
</organism>
<keyword evidence="2" id="KW-1185">Reference proteome</keyword>
<sequence>MMDELGDRLPLLTAGEACAVVALLGYVREGAEPPDAAVWAGEVRGRLLRRIPSP</sequence>
<reference evidence="1 2" key="1">
    <citation type="submission" date="2024-06" db="EMBL/GenBank/DDBJ databases">
        <title>The Natural Products Discovery Center: Release of the First 8490 Sequenced Strains for Exploring Actinobacteria Biosynthetic Diversity.</title>
        <authorList>
            <person name="Kalkreuter E."/>
            <person name="Kautsar S.A."/>
            <person name="Yang D."/>
            <person name="Bader C.D."/>
            <person name="Teijaro C.N."/>
            <person name="Fluegel L."/>
            <person name="Davis C.M."/>
            <person name="Simpson J.R."/>
            <person name="Lauterbach L."/>
            <person name="Steele A.D."/>
            <person name="Gui C."/>
            <person name="Meng S."/>
            <person name="Li G."/>
            <person name="Viehrig K."/>
            <person name="Ye F."/>
            <person name="Su P."/>
            <person name="Kiefer A.F."/>
            <person name="Nichols A."/>
            <person name="Cepeda A.J."/>
            <person name="Yan W."/>
            <person name="Fan B."/>
            <person name="Jiang Y."/>
            <person name="Adhikari A."/>
            <person name="Zheng C.-J."/>
            <person name="Schuster L."/>
            <person name="Cowan T.M."/>
            <person name="Smanski M.J."/>
            <person name="Chevrette M.G."/>
            <person name="De Carvalho L.P.S."/>
            <person name="Shen B."/>
        </authorList>
    </citation>
    <scope>NUCLEOTIDE SEQUENCE [LARGE SCALE GENOMIC DNA]</scope>
    <source>
        <strain evidence="1 2">NPDC006337</strain>
    </source>
</reference>
<comment type="caution">
    <text evidence="1">The sequence shown here is derived from an EMBL/GenBank/DDBJ whole genome shotgun (WGS) entry which is preliminary data.</text>
</comment>
<evidence type="ECO:0000313" key="1">
    <source>
        <dbReference type="EMBL" id="MEU0712154.1"/>
    </source>
</evidence>
<dbReference type="Proteomes" id="UP001550378">
    <property type="component" value="Unassembled WGS sequence"/>
</dbReference>
<evidence type="ECO:0000313" key="2">
    <source>
        <dbReference type="Proteomes" id="UP001550378"/>
    </source>
</evidence>
<dbReference type="EMBL" id="JBEXZR010000050">
    <property type="protein sequence ID" value="MEU0712154.1"/>
    <property type="molecule type" value="Genomic_DNA"/>
</dbReference>
<gene>
    <name evidence="1" type="ORF">ABZ508_32835</name>
</gene>
<proteinExistence type="predicted"/>
<dbReference type="RefSeq" id="WP_359658760.1">
    <property type="nucleotide sequence ID" value="NZ_JBEXZP010000399.1"/>
</dbReference>
<protein>
    <submittedName>
        <fullName evidence="1">Uncharacterized protein</fullName>
    </submittedName>
</protein>
<name>A0ABV2WFL6_9ACTN</name>